<proteinExistence type="predicted"/>
<reference evidence="1 2" key="1">
    <citation type="submission" date="2014-01" db="EMBL/GenBank/DDBJ databases">
        <authorList>
            <person name="Dobos K."/>
            <person name="Lenaerts A."/>
            <person name="Ordway D."/>
            <person name="DeGroote M.A."/>
            <person name="Parker T."/>
            <person name="Sizemore C."/>
            <person name="Tallon L.J."/>
            <person name="Sadzewicz L.K."/>
            <person name="Sengamalay N."/>
            <person name="Fraser C.M."/>
            <person name="Hine E."/>
            <person name="Shefchek K.A."/>
            <person name="Das S.P."/>
            <person name="Tettelin H."/>
        </authorList>
    </citation>
    <scope>NUCLEOTIDE SEQUENCE [LARGE SCALE GENOMIC DNA]</scope>
    <source>
        <strain evidence="1 2">Harvey</strain>
    </source>
</reference>
<dbReference type="EMBL" id="JAOL01000114">
    <property type="protein sequence ID" value="EUA89860.1"/>
    <property type="molecule type" value="Genomic_DNA"/>
</dbReference>
<organism evidence="1 2">
    <name type="scientific">Mycobacterium ulcerans str. Harvey</name>
    <dbReference type="NCBI Taxonomy" id="1299332"/>
    <lineage>
        <taxon>Bacteria</taxon>
        <taxon>Bacillati</taxon>
        <taxon>Actinomycetota</taxon>
        <taxon>Actinomycetes</taxon>
        <taxon>Mycobacteriales</taxon>
        <taxon>Mycobacteriaceae</taxon>
        <taxon>Mycobacterium</taxon>
        <taxon>Mycobacterium ulcerans group</taxon>
    </lineage>
</organism>
<gene>
    <name evidence="1" type="ORF">I551_3595</name>
</gene>
<accession>A0ABN0QYL4</accession>
<evidence type="ECO:0000313" key="2">
    <source>
        <dbReference type="Proteomes" id="UP000020681"/>
    </source>
</evidence>
<name>A0ABN0QYL4_MYCUL</name>
<evidence type="ECO:0000313" key="1">
    <source>
        <dbReference type="EMBL" id="EUA89860.1"/>
    </source>
</evidence>
<protein>
    <submittedName>
        <fullName evidence="1">Adenylate cyclase domain protein</fullName>
    </submittedName>
</protein>
<comment type="caution">
    <text evidence="1">The sequence shown here is derived from an EMBL/GenBank/DDBJ whole genome shotgun (WGS) entry which is preliminary data.</text>
</comment>
<dbReference type="Proteomes" id="UP000020681">
    <property type="component" value="Unassembled WGS sequence"/>
</dbReference>
<keyword evidence="2" id="KW-1185">Reference proteome</keyword>
<sequence length="170" mass="18305">MWALWGTALRATVDALASIGSDDPAVIGASIARATELVQTVRAAGLTVYATLFEGALGQALAAAGHREQARARLEEAIALGRSTEMCFYEAELLRLRAHTQDDPATRSSELAAALDLARRQGTPLYELRAALDDFDLRGGPARQALMEAFNRMPTDSPLPELARARRMLA</sequence>